<evidence type="ECO:0000256" key="1">
    <source>
        <dbReference type="SAM" id="MobiDB-lite"/>
    </source>
</evidence>
<feature type="compositionally biased region" description="Basic and acidic residues" evidence="1">
    <location>
        <begin position="553"/>
        <end position="565"/>
    </location>
</feature>
<dbReference type="RefSeq" id="XP_067821461.1">
    <property type="nucleotide sequence ID" value="XM_067962531.1"/>
</dbReference>
<gene>
    <name evidence="3" type="ORF">CCR75_004445</name>
</gene>
<evidence type="ECO:0000259" key="2">
    <source>
        <dbReference type="Pfam" id="PF12248"/>
    </source>
</evidence>
<dbReference type="AlphaFoldDB" id="A0A976IHL5"/>
<dbReference type="EMBL" id="SHOA02000012">
    <property type="protein sequence ID" value="TDH71962.1"/>
    <property type="molecule type" value="Genomic_DNA"/>
</dbReference>
<feature type="compositionally biased region" description="Basic and acidic residues" evidence="1">
    <location>
        <begin position="578"/>
        <end position="607"/>
    </location>
</feature>
<sequence length="652" mass="73447">MDASPPTELQLGAAYGRYLHWRSPSSPPAESAAGDANIKPFLASLCALVVQFEATAREDLRVGFAPAIDDMNDAAGTGRPKKPNFEWKYEVAVGMSGNTELVWRKSASGRHKEVDLARVFTGRACSVQEFVPYWAVVNLKSGSMSFGIGKQVGQDVLSTIQDSDFVRVTYIAFTTWDSPVSIRSIQVDGVYDGQTEALEATDVAAYPLPRPIIRADPLGEQDLLSPEQRQQYEAECEVSKRRAERFKAPFAPPDIKNYLDSRDVRKLQRTGAIVARFRTGIDITSQEEQMKRQERMKRFDTPQFASNYTSETVKALEEGMTQDEWVEQQHDQHKLRARAQKFGLSAEEDRTQTVIASLKPASEKVRRERCDVKTMASGGTVLIRDDALHMYSLDDDFQQVRTTDVKRYFTGFAPAYIEWFNDSSCTIVFNDTFTAERALVALAQEITPQKRKDAKTEALNAVGEDVDMVDVEEPAHDPVIAMKDREETIDVLDVEFNRSHWFLGTPISSSQLQTRSKKWRVLLRRATDDDFPPEKIPKKGMYHARSSQIQDSRNSRRRADPEHKSSSRRRGANSRAHPYGDFREDRRGEEPSGSRLRRDEKKTDRNTGKASNRIHVNADGSINIVRNSQAASTGFAKEILVNKKSEPHLAGA</sequence>
<comment type="caution">
    <text evidence="3">The sequence shown here is derived from an EMBL/GenBank/DDBJ whole genome shotgun (WGS) entry which is preliminary data.</text>
</comment>
<feature type="region of interest" description="Disordered" evidence="1">
    <location>
        <begin position="529"/>
        <end position="615"/>
    </location>
</feature>
<evidence type="ECO:0000313" key="3">
    <source>
        <dbReference type="EMBL" id="TDH71962.1"/>
    </source>
</evidence>
<dbReference type="GO" id="GO:0005634">
    <property type="term" value="C:nucleus"/>
    <property type="evidence" value="ECO:0007669"/>
    <property type="project" value="TreeGrafter"/>
</dbReference>
<dbReference type="PANTHER" id="PTHR16291">
    <property type="entry name" value="NUCLEAR CAP-BINDING PROTEIN SUBUNIT 3"/>
    <property type="match status" value="1"/>
</dbReference>
<dbReference type="InterPro" id="IPR019416">
    <property type="entry name" value="NCBP3"/>
</dbReference>
<accession>A0A976IHL5</accession>
<name>A0A976IHL5_BRELC</name>
<dbReference type="OrthoDB" id="422106at2759"/>
<reference evidence="3 4" key="1">
    <citation type="journal article" date="2021" name="Genome Biol.">
        <title>AFLAP: assembly-free linkage analysis pipeline using k-mers from genome sequencing data.</title>
        <authorList>
            <person name="Fletcher K."/>
            <person name="Zhang L."/>
            <person name="Gil J."/>
            <person name="Han R."/>
            <person name="Cavanaugh K."/>
            <person name="Michelmore R."/>
        </authorList>
    </citation>
    <scope>NUCLEOTIDE SEQUENCE [LARGE SCALE GENOMIC DNA]</scope>
    <source>
        <strain evidence="3 4">SF5</strain>
    </source>
</reference>
<dbReference type="InterPro" id="IPR022041">
    <property type="entry name" value="Methyltransf_FA"/>
</dbReference>
<dbReference type="PANTHER" id="PTHR16291:SF0">
    <property type="entry name" value="NUCLEAR CAP-BINDING PROTEIN SUBUNIT 3"/>
    <property type="match status" value="1"/>
</dbReference>
<proteinExistence type="predicted"/>
<dbReference type="KEGG" id="blac:94348202"/>
<dbReference type="Proteomes" id="UP000294530">
    <property type="component" value="Unassembled WGS sequence"/>
</dbReference>
<keyword evidence="4" id="KW-1185">Reference proteome</keyword>
<dbReference type="Pfam" id="PF12248">
    <property type="entry name" value="Methyltransf_FA"/>
    <property type="match status" value="1"/>
</dbReference>
<feature type="domain" description="Farnesoic acid O-methyl transferase" evidence="2">
    <location>
        <begin position="88"/>
        <end position="180"/>
    </location>
</feature>
<evidence type="ECO:0000313" key="4">
    <source>
        <dbReference type="Proteomes" id="UP000294530"/>
    </source>
</evidence>
<dbReference type="GeneID" id="94348202"/>
<protein>
    <recommendedName>
        <fullName evidence="2">Farnesoic acid O-methyl transferase domain-containing protein</fullName>
    </recommendedName>
</protein>
<organism evidence="3 4">
    <name type="scientific">Bremia lactucae</name>
    <name type="common">Lettuce downy mildew</name>
    <dbReference type="NCBI Taxonomy" id="4779"/>
    <lineage>
        <taxon>Eukaryota</taxon>
        <taxon>Sar</taxon>
        <taxon>Stramenopiles</taxon>
        <taxon>Oomycota</taxon>
        <taxon>Peronosporomycetes</taxon>
        <taxon>Peronosporales</taxon>
        <taxon>Peronosporaceae</taxon>
        <taxon>Bremia</taxon>
    </lineage>
</organism>
<dbReference type="GO" id="GO:0000340">
    <property type="term" value="F:RNA 7-methylguanosine cap binding"/>
    <property type="evidence" value="ECO:0007669"/>
    <property type="project" value="InterPro"/>
</dbReference>
<dbReference type="GO" id="GO:0003729">
    <property type="term" value="F:mRNA binding"/>
    <property type="evidence" value="ECO:0007669"/>
    <property type="project" value="InterPro"/>
</dbReference>
<dbReference type="Pfam" id="PF10309">
    <property type="entry name" value="NCBP3"/>
    <property type="match status" value="1"/>
</dbReference>